<evidence type="ECO:0000313" key="2">
    <source>
        <dbReference type="EMBL" id="SMC60990.1"/>
    </source>
</evidence>
<dbReference type="RefSeq" id="WP_084067716.1">
    <property type="nucleotide sequence ID" value="NZ_FWXY01000005.1"/>
</dbReference>
<accession>A0A1W2AKC6</accession>
<evidence type="ECO:0000259" key="1">
    <source>
        <dbReference type="SMART" id="SM01078"/>
    </source>
</evidence>
<sequence>MTKIAIIRCEKNEDRCPLTGCFTCLVGNKQGFARYEDASVPGGVFTCRCPGDNVVGFAKILKSKGVDAIHFVTCTFAAKKEGKWDDAQGGFCEDIDAIIEKVHRETGMSCVKGSAHLPENYTPRVWEKQA</sequence>
<dbReference type="InterPro" id="IPR014925">
    <property type="entry name" value="CGGC_dom"/>
</dbReference>
<reference evidence="2 3" key="1">
    <citation type="submission" date="2017-04" db="EMBL/GenBank/DDBJ databases">
        <authorList>
            <person name="Afonso C.L."/>
            <person name="Miller P.J."/>
            <person name="Scott M.A."/>
            <person name="Spackman E."/>
            <person name="Goraichik I."/>
            <person name="Dimitrov K.M."/>
            <person name="Suarez D.L."/>
            <person name="Swayne D.E."/>
        </authorList>
    </citation>
    <scope>NUCLEOTIDE SEQUENCE [LARGE SCALE GENOMIC DNA]</scope>
    <source>
        <strain evidence="2 3">DSM 3385</strain>
    </source>
</reference>
<organism evidence="2 3">
    <name type="scientific">Desulfocicer vacuolatum DSM 3385</name>
    <dbReference type="NCBI Taxonomy" id="1121400"/>
    <lineage>
        <taxon>Bacteria</taxon>
        <taxon>Pseudomonadati</taxon>
        <taxon>Thermodesulfobacteriota</taxon>
        <taxon>Desulfobacteria</taxon>
        <taxon>Desulfobacterales</taxon>
        <taxon>Desulfobacteraceae</taxon>
        <taxon>Desulfocicer</taxon>
    </lineage>
</organism>
<dbReference type="Proteomes" id="UP000192418">
    <property type="component" value="Unassembled WGS sequence"/>
</dbReference>
<dbReference type="STRING" id="1121400.SAMN02746065_105157"/>
<gene>
    <name evidence="2" type="ORF">SAMN02746065_105157</name>
</gene>
<keyword evidence="3" id="KW-1185">Reference proteome</keyword>
<dbReference type="EMBL" id="FWXY01000005">
    <property type="protein sequence ID" value="SMC60990.1"/>
    <property type="molecule type" value="Genomic_DNA"/>
</dbReference>
<dbReference type="SMART" id="SM01078">
    <property type="entry name" value="CGGC"/>
    <property type="match status" value="1"/>
</dbReference>
<name>A0A1W2AKC6_9BACT</name>
<dbReference type="OrthoDB" id="9789971at2"/>
<protein>
    <submittedName>
        <fullName evidence="2">Predicted metal-binding protein</fullName>
    </submittedName>
</protein>
<feature type="domain" description="CGGC" evidence="1">
    <location>
        <begin position="3"/>
        <end position="116"/>
    </location>
</feature>
<dbReference type="Pfam" id="PF08821">
    <property type="entry name" value="CGGC"/>
    <property type="match status" value="1"/>
</dbReference>
<proteinExistence type="predicted"/>
<dbReference type="AlphaFoldDB" id="A0A1W2AKC6"/>
<evidence type="ECO:0000313" key="3">
    <source>
        <dbReference type="Proteomes" id="UP000192418"/>
    </source>
</evidence>